<evidence type="ECO:0000313" key="3">
    <source>
        <dbReference type="Proteomes" id="UP000000305"/>
    </source>
</evidence>
<gene>
    <name evidence="2" type="ORF">DAPPUDRAFT_99816</name>
</gene>
<proteinExistence type="predicted"/>
<organism evidence="2 3">
    <name type="scientific">Daphnia pulex</name>
    <name type="common">Water flea</name>
    <dbReference type="NCBI Taxonomy" id="6669"/>
    <lineage>
        <taxon>Eukaryota</taxon>
        <taxon>Metazoa</taxon>
        <taxon>Ecdysozoa</taxon>
        <taxon>Arthropoda</taxon>
        <taxon>Crustacea</taxon>
        <taxon>Branchiopoda</taxon>
        <taxon>Diplostraca</taxon>
        <taxon>Cladocera</taxon>
        <taxon>Anomopoda</taxon>
        <taxon>Daphniidae</taxon>
        <taxon>Daphnia</taxon>
    </lineage>
</organism>
<name>E9G8D9_DAPPU</name>
<sequence length="164" mass="18947">MRDNENYCECDNAAIRHQVSPPRDSRWNDQNEGIQTAARVIPERTQGSRAKTVRHHAEAEDPACWWERRPAAIWTPPPIPPEVENCERQCCDCCPCPTGIKGKLTIELNPEEPMISPVSLDDTMVIKRPTNYKPWWENNKQTNSNRANWDKSMPKSTARKPQRQ</sequence>
<feature type="region of interest" description="Disordered" evidence="1">
    <location>
        <begin position="135"/>
        <end position="164"/>
    </location>
</feature>
<evidence type="ECO:0000256" key="1">
    <source>
        <dbReference type="SAM" id="MobiDB-lite"/>
    </source>
</evidence>
<dbReference type="InParanoid" id="E9G8D9"/>
<dbReference type="HOGENOM" id="CLU_1620684_0_0_1"/>
<dbReference type="Proteomes" id="UP000000305">
    <property type="component" value="Unassembled WGS sequence"/>
</dbReference>
<protein>
    <submittedName>
        <fullName evidence="2">Uncharacterized protein</fullName>
    </submittedName>
</protein>
<dbReference type="EMBL" id="GL732535">
    <property type="protein sequence ID" value="EFX83958.1"/>
    <property type="molecule type" value="Genomic_DNA"/>
</dbReference>
<reference evidence="2 3" key="1">
    <citation type="journal article" date="2011" name="Science">
        <title>The ecoresponsive genome of Daphnia pulex.</title>
        <authorList>
            <person name="Colbourne J.K."/>
            <person name="Pfrender M.E."/>
            <person name="Gilbert D."/>
            <person name="Thomas W.K."/>
            <person name="Tucker A."/>
            <person name="Oakley T.H."/>
            <person name="Tokishita S."/>
            <person name="Aerts A."/>
            <person name="Arnold G.J."/>
            <person name="Basu M.K."/>
            <person name="Bauer D.J."/>
            <person name="Caceres C.E."/>
            <person name="Carmel L."/>
            <person name="Casola C."/>
            <person name="Choi J.H."/>
            <person name="Detter J.C."/>
            <person name="Dong Q."/>
            <person name="Dusheyko S."/>
            <person name="Eads B.D."/>
            <person name="Frohlich T."/>
            <person name="Geiler-Samerotte K.A."/>
            <person name="Gerlach D."/>
            <person name="Hatcher P."/>
            <person name="Jogdeo S."/>
            <person name="Krijgsveld J."/>
            <person name="Kriventseva E.V."/>
            <person name="Kultz D."/>
            <person name="Laforsch C."/>
            <person name="Lindquist E."/>
            <person name="Lopez J."/>
            <person name="Manak J.R."/>
            <person name="Muller J."/>
            <person name="Pangilinan J."/>
            <person name="Patwardhan R.P."/>
            <person name="Pitluck S."/>
            <person name="Pritham E.J."/>
            <person name="Rechtsteiner A."/>
            <person name="Rho M."/>
            <person name="Rogozin I.B."/>
            <person name="Sakarya O."/>
            <person name="Salamov A."/>
            <person name="Schaack S."/>
            <person name="Shapiro H."/>
            <person name="Shiga Y."/>
            <person name="Skalitzky C."/>
            <person name="Smith Z."/>
            <person name="Souvorov A."/>
            <person name="Sung W."/>
            <person name="Tang Z."/>
            <person name="Tsuchiya D."/>
            <person name="Tu H."/>
            <person name="Vos H."/>
            <person name="Wang M."/>
            <person name="Wolf Y.I."/>
            <person name="Yamagata H."/>
            <person name="Yamada T."/>
            <person name="Ye Y."/>
            <person name="Shaw J.R."/>
            <person name="Andrews J."/>
            <person name="Crease T.J."/>
            <person name="Tang H."/>
            <person name="Lucas S.M."/>
            <person name="Robertson H.M."/>
            <person name="Bork P."/>
            <person name="Koonin E.V."/>
            <person name="Zdobnov E.M."/>
            <person name="Grigoriev I.V."/>
            <person name="Lynch M."/>
            <person name="Boore J.L."/>
        </authorList>
    </citation>
    <scope>NUCLEOTIDE SEQUENCE [LARGE SCALE GENOMIC DNA]</scope>
</reference>
<accession>E9G8D9</accession>
<keyword evidence="3" id="KW-1185">Reference proteome</keyword>
<evidence type="ECO:0000313" key="2">
    <source>
        <dbReference type="EMBL" id="EFX83958.1"/>
    </source>
</evidence>
<dbReference type="AlphaFoldDB" id="E9G8D9"/>
<dbReference type="KEGG" id="dpx:DAPPUDRAFT_99816"/>
<feature type="compositionally biased region" description="Polar residues" evidence="1">
    <location>
        <begin position="138"/>
        <end position="147"/>
    </location>
</feature>